<evidence type="ECO:0000256" key="2">
    <source>
        <dbReference type="ARBA" id="ARBA00022679"/>
    </source>
</evidence>
<dbReference type="Pfam" id="PF01367">
    <property type="entry name" value="5_3_exonuc"/>
    <property type="match status" value="1"/>
</dbReference>
<dbReference type="InterPro" id="IPR001098">
    <property type="entry name" value="DNA-dir_DNA_pol_A_palm_dom"/>
</dbReference>
<accession>A0A2M7XH06</accession>
<dbReference type="NCBIfam" id="TIGR00593">
    <property type="entry name" value="pola"/>
    <property type="match status" value="1"/>
</dbReference>
<dbReference type="Gene3D" id="3.40.50.1010">
    <property type="entry name" value="5'-nuclease"/>
    <property type="match status" value="1"/>
</dbReference>
<dbReference type="GO" id="GO:0003677">
    <property type="term" value="F:DNA binding"/>
    <property type="evidence" value="ECO:0007669"/>
    <property type="project" value="UniProtKB-UniRule"/>
</dbReference>
<dbReference type="Gene3D" id="3.30.420.10">
    <property type="entry name" value="Ribonuclease H-like superfamily/Ribonuclease H"/>
    <property type="match status" value="1"/>
</dbReference>
<evidence type="ECO:0000256" key="7">
    <source>
        <dbReference type="ARBA" id="ARBA00023125"/>
    </source>
</evidence>
<comment type="caution">
    <text evidence="14">The sequence shown here is derived from an EMBL/GenBank/DDBJ whole genome shotgun (WGS) entry which is preliminary data.</text>
</comment>
<evidence type="ECO:0000256" key="4">
    <source>
        <dbReference type="ARBA" id="ARBA00022705"/>
    </source>
</evidence>
<dbReference type="FunFam" id="1.10.150.20:FF:000002">
    <property type="entry name" value="DNA polymerase I"/>
    <property type="match status" value="1"/>
</dbReference>
<dbReference type="CDD" id="cd09898">
    <property type="entry name" value="H3TH_53EXO"/>
    <property type="match status" value="1"/>
</dbReference>
<dbReference type="InterPro" id="IPR043502">
    <property type="entry name" value="DNA/RNA_pol_sf"/>
</dbReference>
<keyword evidence="8 11" id="KW-0234">DNA repair</keyword>
<keyword evidence="6 11" id="KW-0239">DNA-directed DNA polymerase</keyword>
<reference evidence="15" key="1">
    <citation type="submission" date="2017-09" db="EMBL/GenBank/DDBJ databases">
        <title>Depth-based differentiation of microbial function through sediment-hosted aquifers and enrichment of novel symbionts in the deep terrestrial subsurface.</title>
        <authorList>
            <person name="Probst A.J."/>
            <person name="Ladd B."/>
            <person name="Jarett J.K."/>
            <person name="Geller-Mcgrath D.E."/>
            <person name="Sieber C.M.K."/>
            <person name="Emerson J.B."/>
            <person name="Anantharaman K."/>
            <person name="Thomas B.C."/>
            <person name="Malmstrom R."/>
            <person name="Stieglmeier M."/>
            <person name="Klingl A."/>
            <person name="Woyke T."/>
            <person name="Ryan C.M."/>
            <person name="Banfield J.F."/>
        </authorList>
    </citation>
    <scope>NUCLEOTIDE SEQUENCE [LARGE SCALE GENOMIC DNA]</scope>
</reference>
<dbReference type="CDD" id="cd08637">
    <property type="entry name" value="DNA_pol_A_pol_I_C"/>
    <property type="match status" value="1"/>
</dbReference>
<evidence type="ECO:0000256" key="10">
    <source>
        <dbReference type="NCBIfam" id="TIGR00593"/>
    </source>
</evidence>
<dbReference type="EC" id="2.7.7.7" evidence="10 11"/>
<dbReference type="InterPro" id="IPR018320">
    <property type="entry name" value="DNA_polymerase_1"/>
</dbReference>
<dbReference type="GO" id="GO:0006261">
    <property type="term" value="P:DNA-templated DNA replication"/>
    <property type="evidence" value="ECO:0007669"/>
    <property type="project" value="UniProtKB-UniRule"/>
</dbReference>
<keyword evidence="11" id="KW-0378">Hydrolase</keyword>
<dbReference type="Pfam" id="PF02739">
    <property type="entry name" value="5_3_exonuc_N"/>
    <property type="match status" value="1"/>
</dbReference>
<dbReference type="NCBIfam" id="NF004397">
    <property type="entry name" value="PRK05755.1"/>
    <property type="match status" value="1"/>
</dbReference>
<dbReference type="SUPFAM" id="SSF47807">
    <property type="entry name" value="5' to 3' exonuclease, C-terminal subdomain"/>
    <property type="match status" value="1"/>
</dbReference>
<evidence type="ECO:0000256" key="1">
    <source>
        <dbReference type="ARBA" id="ARBA00007705"/>
    </source>
</evidence>
<dbReference type="SMART" id="SM00482">
    <property type="entry name" value="POLAc"/>
    <property type="match status" value="1"/>
</dbReference>
<dbReference type="Gene3D" id="3.30.70.370">
    <property type="match status" value="1"/>
</dbReference>
<proteinExistence type="inferred from homology"/>
<dbReference type="Proteomes" id="UP000231263">
    <property type="component" value="Unassembled WGS sequence"/>
</dbReference>
<dbReference type="GO" id="GO:0003887">
    <property type="term" value="F:DNA-directed DNA polymerase activity"/>
    <property type="evidence" value="ECO:0007669"/>
    <property type="project" value="UniProtKB-UniRule"/>
</dbReference>
<evidence type="ECO:0000256" key="11">
    <source>
        <dbReference type="RuleBase" id="RU004460"/>
    </source>
</evidence>
<dbReference type="Pfam" id="PF00476">
    <property type="entry name" value="DNA_pol_A"/>
    <property type="match status" value="1"/>
</dbReference>
<keyword evidence="2 11" id="KW-0808">Transferase</keyword>
<evidence type="ECO:0000256" key="9">
    <source>
        <dbReference type="ARBA" id="ARBA00049244"/>
    </source>
</evidence>
<dbReference type="Gene3D" id="1.10.150.20">
    <property type="entry name" value="5' to 3' exonuclease, C-terminal subdomain"/>
    <property type="match status" value="2"/>
</dbReference>
<dbReference type="CDD" id="cd09859">
    <property type="entry name" value="PIN_53EXO"/>
    <property type="match status" value="1"/>
</dbReference>
<dbReference type="InterPro" id="IPR008918">
    <property type="entry name" value="HhH2"/>
</dbReference>
<evidence type="ECO:0000256" key="6">
    <source>
        <dbReference type="ARBA" id="ARBA00022932"/>
    </source>
</evidence>
<evidence type="ECO:0000313" key="14">
    <source>
        <dbReference type="EMBL" id="PJA47016.1"/>
    </source>
</evidence>
<dbReference type="PANTHER" id="PTHR10133">
    <property type="entry name" value="DNA POLYMERASE I"/>
    <property type="match status" value="1"/>
</dbReference>
<keyword evidence="3 11" id="KW-0548">Nucleotidyltransferase</keyword>
<dbReference type="SUPFAM" id="SSF56672">
    <property type="entry name" value="DNA/RNA polymerases"/>
    <property type="match status" value="1"/>
</dbReference>
<dbReference type="InterPro" id="IPR019760">
    <property type="entry name" value="DNA-dir_DNA_pol_A_CS"/>
</dbReference>
<evidence type="ECO:0000259" key="13">
    <source>
        <dbReference type="SMART" id="SM00482"/>
    </source>
</evidence>
<organism evidence="14 15">
    <name type="scientific">Candidatus Uhrbacteria bacterium CG_4_9_14_3_um_filter_41_35</name>
    <dbReference type="NCBI Taxonomy" id="1975034"/>
    <lineage>
        <taxon>Bacteria</taxon>
        <taxon>Candidatus Uhriibacteriota</taxon>
    </lineage>
</organism>
<dbReference type="GO" id="GO:0008409">
    <property type="term" value="F:5'-3' exonuclease activity"/>
    <property type="evidence" value="ECO:0007669"/>
    <property type="project" value="UniProtKB-UniRule"/>
</dbReference>
<keyword evidence="11" id="KW-0540">Nuclease</keyword>
<name>A0A2M7XH06_9BACT</name>
<dbReference type="GO" id="GO:0006302">
    <property type="term" value="P:double-strand break repair"/>
    <property type="evidence" value="ECO:0007669"/>
    <property type="project" value="TreeGrafter"/>
</dbReference>
<keyword evidence="4 11" id="KW-0235">DNA replication</keyword>
<dbReference type="InterPro" id="IPR036397">
    <property type="entry name" value="RNaseH_sf"/>
</dbReference>
<dbReference type="InterPro" id="IPR012337">
    <property type="entry name" value="RNaseH-like_sf"/>
</dbReference>
<protein>
    <recommendedName>
        <fullName evidence="10 11">DNA polymerase I</fullName>
        <ecNumber evidence="10 11">2.7.7.7</ecNumber>
    </recommendedName>
</protein>
<comment type="similarity">
    <text evidence="1 11">Belongs to the DNA polymerase type-A family.</text>
</comment>
<evidence type="ECO:0000313" key="15">
    <source>
        <dbReference type="Proteomes" id="UP000231263"/>
    </source>
</evidence>
<keyword evidence="7 11" id="KW-0238">DNA-binding</keyword>
<feature type="domain" description="DNA-directed DNA polymerase family A palm" evidence="13">
    <location>
        <begin position="623"/>
        <end position="829"/>
    </location>
</feature>
<dbReference type="InterPro" id="IPR002298">
    <property type="entry name" value="DNA_polymerase_A"/>
</dbReference>
<dbReference type="InterPro" id="IPR002421">
    <property type="entry name" value="5-3_exonuclease"/>
</dbReference>
<gene>
    <name evidence="11" type="primary">polA</name>
    <name evidence="14" type="ORF">CO173_00370</name>
</gene>
<comment type="catalytic activity">
    <reaction evidence="9 11">
        <text>DNA(n) + a 2'-deoxyribonucleoside 5'-triphosphate = DNA(n+1) + diphosphate</text>
        <dbReference type="Rhea" id="RHEA:22508"/>
        <dbReference type="Rhea" id="RHEA-COMP:17339"/>
        <dbReference type="Rhea" id="RHEA-COMP:17340"/>
        <dbReference type="ChEBI" id="CHEBI:33019"/>
        <dbReference type="ChEBI" id="CHEBI:61560"/>
        <dbReference type="ChEBI" id="CHEBI:173112"/>
        <dbReference type="EC" id="2.7.7.7"/>
    </reaction>
</comment>
<keyword evidence="11" id="KW-0269">Exonuclease</keyword>
<sequence>MTKKKIFVVLDGNALLHRAWHGIPPLTAPDGRIVNAVYGFVNAVETMRERFHPDYMAVAWDLPGKTFRHEEFEAYKGTRTKKEPELYAQIDYIKDVLKVYDIPSLTTEGMEADDICGTLAKKYGPQIDVKVLILTGDMDSLQLVDQDVEVVAFVKGMSETKTYDVTAVKERYGLLPDQLIDLKALMGDSSDNIPGIAGVGKKTATDLLIEFGTIANILKAVEQNEIPEKFAKKFRGQEENIKLMQKLGTIIQDVDLQNFNIEDAKVNSVPAEDLAKLFREFGFRRLLAKYESETKNLPAPTNKTAKKTTQKKTGVKFVSALTELKNNEMVFVLKAGQPDLFGSSIKEILLYNGEKTYRVESPKESDITMVVDFLNASEIVIGHDIKNSMHLLDHIDNTLFDVMVGAYLLAPGSRNFDLETIVAEQLNQTLTDATSLLDRAKLIYKLYKQLSAGLKTEGIWRLSEDIEMPLIPILHKMEDAGIEVDPKKLKELSAQFGVELEELTRKIYQLAGREFNINSPAQLAEILFGDLALPTAKIKKTKTGYSTAASELEKMWEEHKIIPLISEYREFAKLKSTYVDALPLLIKKDGRIHSTFNQTIAATGRLSSSDPNLQNIPTRSKLGNEIRKAFVAPKGKKLVAIDYSQFELRLAAVFSKDAGFIKAFQDGADVHARTAADILDKDEQEVTKQERSAAKGINFGILYGMGVKKLAASTGLSKDEARLFIDKYFAVHPGLINYIDRAKKLAHEREYAETLFGRKRYLPEINGNIHMLVAAAERMAVNMPIQGTQADLVKIAMIDVADWLSTSELDITMLLQVHDELVFEIADADLVQALPRLKEIMESVWKSEIPLLVDTETGNNWGEMRTSIE</sequence>
<dbReference type="SMART" id="SM00279">
    <property type="entry name" value="HhH2"/>
    <property type="match status" value="1"/>
</dbReference>
<dbReference type="SMART" id="SM00475">
    <property type="entry name" value="53EXOc"/>
    <property type="match status" value="1"/>
</dbReference>
<dbReference type="InterPro" id="IPR020046">
    <property type="entry name" value="5-3_exonucl_a-hlix_arch_N"/>
</dbReference>
<dbReference type="Gene3D" id="1.20.1060.10">
    <property type="entry name" value="Taq DNA Polymerase, Chain T, domain 4"/>
    <property type="match status" value="1"/>
</dbReference>
<dbReference type="CDD" id="cd06140">
    <property type="entry name" value="DNA_polA_I_Bacillus_like_exo"/>
    <property type="match status" value="1"/>
</dbReference>
<dbReference type="PANTHER" id="PTHR10133:SF27">
    <property type="entry name" value="DNA POLYMERASE NU"/>
    <property type="match status" value="1"/>
</dbReference>
<evidence type="ECO:0000256" key="5">
    <source>
        <dbReference type="ARBA" id="ARBA00022763"/>
    </source>
</evidence>
<evidence type="ECO:0000259" key="12">
    <source>
        <dbReference type="SMART" id="SM00475"/>
    </source>
</evidence>
<dbReference type="AlphaFoldDB" id="A0A2M7XH06"/>
<dbReference type="InterPro" id="IPR020045">
    <property type="entry name" value="DNA_polI_H3TH"/>
</dbReference>
<evidence type="ECO:0000256" key="8">
    <source>
        <dbReference type="ARBA" id="ARBA00023204"/>
    </source>
</evidence>
<dbReference type="FunFam" id="1.10.150.20:FF:000003">
    <property type="entry name" value="DNA polymerase I"/>
    <property type="match status" value="1"/>
</dbReference>
<dbReference type="FunFam" id="1.20.1060.10:FF:000001">
    <property type="entry name" value="DNA polymerase I"/>
    <property type="match status" value="1"/>
</dbReference>
<dbReference type="SUPFAM" id="SSF88723">
    <property type="entry name" value="PIN domain-like"/>
    <property type="match status" value="1"/>
</dbReference>
<feature type="domain" description="5'-3' exonuclease" evidence="12">
    <location>
        <begin position="4"/>
        <end position="267"/>
    </location>
</feature>
<dbReference type="PRINTS" id="PR00868">
    <property type="entry name" value="DNAPOLI"/>
</dbReference>
<dbReference type="PROSITE" id="PS00447">
    <property type="entry name" value="DNA_POLYMERASE_A"/>
    <property type="match status" value="1"/>
</dbReference>
<dbReference type="InterPro" id="IPR036279">
    <property type="entry name" value="5-3_exonuclease_C_sf"/>
</dbReference>
<keyword evidence="5 11" id="KW-0227">DNA damage</keyword>
<dbReference type="EMBL" id="PFWT01000003">
    <property type="protein sequence ID" value="PJA47016.1"/>
    <property type="molecule type" value="Genomic_DNA"/>
</dbReference>
<dbReference type="SUPFAM" id="SSF53098">
    <property type="entry name" value="Ribonuclease H-like"/>
    <property type="match status" value="1"/>
</dbReference>
<comment type="function">
    <text evidence="11">In addition to polymerase activity, this DNA polymerase exhibits 5'-3' exonuclease activity.</text>
</comment>
<dbReference type="InterPro" id="IPR029060">
    <property type="entry name" value="PIN-like_dom_sf"/>
</dbReference>
<evidence type="ECO:0000256" key="3">
    <source>
        <dbReference type="ARBA" id="ARBA00022695"/>
    </source>
</evidence>